<gene>
    <name evidence="1" type="ORF">CU102_25070</name>
</gene>
<dbReference type="Proteomes" id="UP000241444">
    <property type="component" value="Unassembled WGS sequence"/>
</dbReference>
<dbReference type="AlphaFoldDB" id="A0A2P7B860"/>
<proteinExistence type="predicted"/>
<accession>A0A2P7B860</accession>
<dbReference type="EMBL" id="PGGO01000028">
    <property type="protein sequence ID" value="PSH62638.1"/>
    <property type="molecule type" value="Genomic_DNA"/>
</dbReference>
<organism evidence="1 2">
    <name type="scientific">Phyllobacterium brassicacearum</name>
    <dbReference type="NCBI Taxonomy" id="314235"/>
    <lineage>
        <taxon>Bacteria</taxon>
        <taxon>Pseudomonadati</taxon>
        <taxon>Pseudomonadota</taxon>
        <taxon>Alphaproteobacteria</taxon>
        <taxon>Hyphomicrobiales</taxon>
        <taxon>Phyllobacteriaceae</taxon>
        <taxon>Phyllobacterium</taxon>
    </lineage>
</organism>
<reference evidence="2" key="1">
    <citation type="submission" date="2017-11" db="EMBL/GenBank/DDBJ databases">
        <authorList>
            <person name="Kuznetsova I."/>
            <person name="Sazanova A."/>
            <person name="Chirak E."/>
            <person name="Safronova V."/>
            <person name="Willems A."/>
        </authorList>
    </citation>
    <scope>NUCLEOTIDE SEQUENCE [LARGE SCALE GENOMIC DNA]</scope>
    <source>
        <strain evidence="2">STM 196</strain>
    </source>
</reference>
<sequence length="65" mass="7358">MLPPIFQKRIMDTAEFHGVYSPEDLAMARSPRHGDDWNLNRAGLLLNANANPEMTQSRCAMISQE</sequence>
<protein>
    <submittedName>
        <fullName evidence="1">Uncharacterized protein</fullName>
    </submittedName>
</protein>
<name>A0A2P7B860_9HYPH</name>
<keyword evidence="2" id="KW-1185">Reference proteome</keyword>
<evidence type="ECO:0000313" key="1">
    <source>
        <dbReference type="EMBL" id="PSH62638.1"/>
    </source>
</evidence>
<evidence type="ECO:0000313" key="2">
    <source>
        <dbReference type="Proteomes" id="UP000241444"/>
    </source>
</evidence>
<comment type="caution">
    <text evidence="1">The sequence shown here is derived from an EMBL/GenBank/DDBJ whole genome shotgun (WGS) entry which is preliminary data.</text>
</comment>